<sequence length="158" mass="16392">MAQGLSKHFGARAAVADFTLTVAPGESFALVGPDGAGKTTVMRLLVVSPLPRPRRPASHRPHPGTPSRLGPAPPRRLAGPGRSLNPPSQDKRKGALPSPQGAAAEPAFSPQEPGDPCSPAFPYFCLPGPASRTAGSTWGAYSWKFSANLAMSSRATRS</sequence>
<dbReference type="EMBL" id="DSXI01000477">
    <property type="protein sequence ID" value="HGS05672.1"/>
    <property type="molecule type" value="Genomic_DNA"/>
</dbReference>
<evidence type="ECO:0000256" key="5">
    <source>
        <dbReference type="ARBA" id="ARBA00022840"/>
    </source>
</evidence>
<dbReference type="InterPro" id="IPR027417">
    <property type="entry name" value="P-loop_NTPase"/>
</dbReference>
<dbReference type="GO" id="GO:0005524">
    <property type="term" value="F:ATP binding"/>
    <property type="evidence" value="ECO:0007669"/>
    <property type="project" value="UniProtKB-KW"/>
</dbReference>
<keyword evidence="3" id="KW-0536">Nodulation</keyword>
<evidence type="ECO:0000256" key="3">
    <source>
        <dbReference type="ARBA" id="ARBA00022458"/>
    </source>
</evidence>
<dbReference type="PANTHER" id="PTHR42711:SF5">
    <property type="entry name" value="ABC TRANSPORTER ATP-BINDING PROTEIN NATA"/>
    <property type="match status" value="1"/>
</dbReference>
<name>A0A7V4LDH9_9BACT</name>
<feature type="compositionally biased region" description="Basic residues" evidence="6">
    <location>
        <begin position="52"/>
        <end position="62"/>
    </location>
</feature>
<protein>
    <submittedName>
        <fullName evidence="8">ATP-binding cassette domain-containing protein</fullName>
    </submittedName>
</protein>
<evidence type="ECO:0000256" key="1">
    <source>
        <dbReference type="ARBA" id="ARBA00005417"/>
    </source>
</evidence>
<organism evidence="8">
    <name type="scientific">Desulfobacca acetoxidans</name>
    <dbReference type="NCBI Taxonomy" id="60893"/>
    <lineage>
        <taxon>Bacteria</taxon>
        <taxon>Pseudomonadati</taxon>
        <taxon>Thermodesulfobacteriota</taxon>
        <taxon>Desulfobaccia</taxon>
        <taxon>Desulfobaccales</taxon>
        <taxon>Desulfobaccaceae</taxon>
        <taxon>Desulfobacca</taxon>
    </lineage>
</organism>
<evidence type="ECO:0000313" key="8">
    <source>
        <dbReference type="EMBL" id="HGS05672.1"/>
    </source>
</evidence>
<comment type="caution">
    <text evidence="8">The sequence shown here is derived from an EMBL/GenBank/DDBJ whole genome shotgun (WGS) entry which is preliminary data.</text>
</comment>
<reference evidence="8" key="1">
    <citation type="journal article" date="2020" name="mSystems">
        <title>Genome- and Community-Level Interaction Insights into Carbon Utilization and Element Cycling Functions of Hydrothermarchaeota in Hydrothermal Sediment.</title>
        <authorList>
            <person name="Zhou Z."/>
            <person name="Liu Y."/>
            <person name="Xu W."/>
            <person name="Pan J."/>
            <person name="Luo Z.H."/>
            <person name="Li M."/>
        </authorList>
    </citation>
    <scope>NUCLEOTIDE SEQUENCE [LARGE SCALE GENOMIC DNA]</scope>
    <source>
        <strain evidence="8">SpSt-548</strain>
    </source>
</reference>
<gene>
    <name evidence="8" type="ORF">ENT08_08060</name>
</gene>
<dbReference type="SUPFAM" id="SSF52540">
    <property type="entry name" value="P-loop containing nucleoside triphosphate hydrolases"/>
    <property type="match status" value="1"/>
</dbReference>
<feature type="compositionally biased region" description="Low complexity" evidence="6">
    <location>
        <begin position="66"/>
        <end position="84"/>
    </location>
</feature>
<keyword evidence="2" id="KW-0813">Transport</keyword>
<evidence type="ECO:0000256" key="4">
    <source>
        <dbReference type="ARBA" id="ARBA00022741"/>
    </source>
</evidence>
<dbReference type="PANTHER" id="PTHR42711">
    <property type="entry name" value="ABC TRANSPORTER ATP-BINDING PROTEIN"/>
    <property type="match status" value="1"/>
</dbReference>
<dbReference type="Gene3D" id="3.40.50.300">
    <property type="entry name" value="P-loop containing nucleotide triphosphate hydrolases"/>
    <property type="match status" value="1"/>
</dbReference>
<keyword evidence="4" id="KW-0547">Nucleotide-binding</keyword>
<keyword evidence="5 8" id="KW-0067">ATP-binding</keyword>
<feature type="domain" description="ABC transporter" evidence="7">
    <location>
        <begin position="17"/>
        <end position="46"/>
    </location>
</feature>
<dbReference type="InterPro" id="IPR050763">
    <property type="entry name" value="ABC_transporter_ATP-binding"/>
</dbReference>
<evidence type="ECO:0000256" key="6">
    <source>
        <dbReference type="SAM" id="MobiDB-lite"/>
    </source>
</evidence>
<comment type="similarity">
    <text evidence="1">Belongs to the ABC transporter superfamily.</text>
</comment>
<accession>A0A7V4LDH9</accession>
<evidence type="ECO:0000256" key="2">
    <source>
        <dbReference type="ARBA" id="ARBA00022448"/>
    </source>
</evidence>
<dbReference type="Pfam" id="PF00005">
    <property type="entry name" value="ABC_tran"/>
    <property type="match status" value="1"/>
</dbReference>
<dbReference type="InterPro" id="IPR003439">
    <property type="entry name" value="ABC_transporter-like_ATP-bd"/>
</dbReference>
<dbReference type="AlphaFoldDB" id="A0A7V4LDH9"/>
<proteinExistence type="inferred from homology"/>
<dbReference type="GO" id="GO:0016887">
    <property type="term" value="F:ATP hydrolysis activity"/>
    <property type="evidence" value="ECO:0007669"/>
    <property type="project" value="InterPro"/>
</dbReference>
<evidence type="ECO:0000259" key="7">
    <source>
        <dbReference type="Pfam" id="PF00005"/>
    </source>
</evidence>
<feature type="region of interest" description="Disordered" evidence="6">
    <location>
        <begin position="46"/>
        <end position="122"/>
    </location>
</feature>